<gene>
    <name evidence="1" type="ORF">S03H2_23734</name>
</gene>
<evidence type="ECO:0000313" key="1">
    <source>
        <dbReference type="EMBL" id="GAH32459.1"/>
    </source>
</evidence>
<organism evidence="1">
    <name type="scientific">marine sediment metagenome</name>
    <dbReference type="NCBI Taxonomy" id="412755"/>
    <lineage>
        <taxon>unclassified sequences</taxon>
        <taxon>metagenomes</taxon>
        <taxon>ecological metagenomes</taxon>
    </lineage>
</organism>
<reference evidence="1" key="1">
    <citation type="journal article" date="2014" name="Front. Microbiol.">
        <title>High frequency of phylogenetically diverse reductive dehalogenase-homologous genes in deep subseafloor sedimentary metagenomes.</title>
        <authorList>
            <person name="Kawai M."/>
            <person name="Futagami T."/>
            <person name="Toyoda A."/>
            <person name="Takaki Y."/>
            <person name="Nishi S."/>
            <person name="Hori S."/>
            <person name="Arai W."/>
            <person name="Tsubouchi T."/>
            <person name="Morono Y."/>
            <person name="Uchiyama I."/>
            <person name="Ito T."/>
            <person name="Fujiyama A."/>
            <person name="Inagaki F."/>
            <person name="Takami H."/>
        </authorList>
    </citation>
    <scope>NUCLEOTIDE SEQUENCE</scope>
    <source>
        <strain evidence="1">Expedition CK06-06</strain>
    </source>
</reference>
<comment type="caution">
    <text evidence="1">The sequence shown here is derived from an EMBL/GenBank/DDBJ whole genome shotgun (WGS) entry which is preliminary data.</text>
</comment>
<accession>X1FT10</accession>
<protein>
    <submittedName>
        <fullName evidence="1">Uncharacterized protein</fullName>
    </submittedName>
</protein>
<name>X1FT10_9ZZZZ</name>
<proteinExistence type="predicted"/>
<dbReference type="EMBL" id="BARU01013023">
    <property type="protein sequence ID" value="GAH32459.1"/>
    <property type="molecule type" value="Genomic_DNA"/>
</dbReference>
<dbReference type="AlphaFoldDB" id="X1FT10"/>
<sequence>MMLAALAALGALLAFFVYTRSKKDTGEVARETTPALEAWLRDALEIELAEGVLGMRGSTTEERRKLARTLANEPDADIVTRIEEKVRAVDLEFVHYMHEADVEATIRVR</sequence>
<feature type="non-terminal residue" evidence="1">
    <location>
        <position position="109"/>
    </location>
</feature>